<dbReference type="InterPro" id="IPR018228">
    <property type="entry name" value="DNase_TatD-rel_CS"/>
</dbReference>
<dbReference type="GO" id="GO:0005829">
    <property type="term" value="C:cytosol"/>
    <property type="evidence" value="ECO:0007669"/>
    <property type="project" value="TreeGrafter"/>
</dbReference>
<reference evidence="4" key="2">
    <citation type="journal article" date="2021" name="PeerJ">
        <title>Extensive microbial diversity within the chicken gut microbiome revealed by metagenomics and culture.</title>
        <authorList>
            <person name="Gilroy R."/>
            <person name="Ravi A."/>
            <person name="Getino M."/>
            <person name="Pursley I."/>
            <person name="Horton D.L."/>
            <person name="Alikhan N.F."/>
            <person name="Baker D."/>
            <person name="Gharbi K."/>
            <person name="Hall N."/>
            <person name="Watson M."/>
            <person name="Adriaenssens E.M."/>
            <person name="Foster-Nyarko E."/>
            <person name="Jarju S."/>
            <person name="Secka A."/>
            <person name="Antonio M."/>
            <person name="Oren A."/>
            <person name="Chaudhuri R.R."/>
            <person name="La Ragione R."/>
            <person name="Hildebrand F."/>
            <person name="Pallen M.J."/>
        </authorList>
    </citation>
    <scope>NUCLEOTIDE SEQUENCE</scope>
    <source>
        <strain evidence="4">ChiHjej13B12-12457</strain>
    </source>
</reference>
<gene>
    <name evidence="4" type="ORF">IAC94_04325</name>
</gene>
<evidence type="ECO:0000256" key="1">
    <source>
        <dbReference type="ARBA" id="ARBA00009275"/>
    </source>
</evidence>
<dbReference type="GO" id="GO:0016788">
    <property type="term" value="F:hydrolase activity, acting on ester bonds"/>
    <property type="evidence" value="ECO:0007669"/>
    <property type="project" value="InterPro"/>
</dbReference>
<name>A0A9D1E1I1_9BACT</name>
<dbReference type="Gene3D" id="3.20.20.140">
    <property type="entry name" value="Metal-dependent hydrolases"/>
    <property type="match status" value="1"/>
</dbReference>
<dbReference type="Pfam" id="PF01026">
    <property type="entry name" value="TatD_DNase"/>
    <property type="match status" value="1"/>
</dbReference>
<feature type="binding site" evidence="3">
    <location>
        <position position="155"/>
    </location>
    <ligand>
        <name>a divalent metal cation</name>
        <dbReference type="ChEBI" id="CHEBI:60240"/>
        <label>2</label>
    </ligand>
</feature>
<keyword evidence="3" id="KW-0479">Metal-binding</keyword>
<dbReference type="Proteomes" id="UP000886744">
    <property type="component" value="Unassembled WGS sequence"/>
</dbReference>
<dbReference type="PANTHER" id="PTHR46124">
    <property type="entry name" value="D-AMINOACYL-TRNA DEACYLASE"/>
    <property type="match status" value="1"/>
</dbReference>
<dbReference type="PANTHER" id="PTHR46124:SF4">
    <property type="entry name" value="HYDROLASE TATD"/>
    <property type="match status" value="1"/>
</dbReference>
<proteinExistence type="inferred from homology"/>
<reference evidence="4" key="1">
    <citation type="submission" date="2020-10" db="EMBL/GenBank/DDBJ databases">
        <authorList>
            <person name="Gilroy R."/>
        </authorList>
    </citation>
    <scope>NUCLEOTIDE SEQUENCE</scope>
    <source>
        <strain evidence="4">ChiHjej13B12-12457</strain>
    </source>
</reference>
<feature type="binding site" evidence="3">
    <location>
        <position position="92"/>
    </location>
    <ligand>
        <name>a divalent metal cation</name>
        <dbReference type="ChEBI" id="CHEBI:60240"/>
        <label>1</label>
    </ligand>
</feature>
<dbReference type="GO" id="GO:0046872">
    <property type="term" value="F:metal ion binding"/>
    <property type="evidence" value="ECO:0007669"/>
    <property type="project" value="UniProtKB-KW"/>
</dbReference>
<dbReference type="InterPro" id="IPR032466">
    <property type="entry name" value="Metal_Hydrolase"/>
</dbReference>
<dbReference type="SUPFAM" id="SSF51556">
    <property type="entry name" value="Metallo-dependent hydrolases"/>
    <property type="match status" value="1"/>
</dbReference>
<evidence type="ECO:0000313" key="5">
    <source>
        <dbReference type="Proteomes" id="UP000886744"/>
    </source>
</evidence>
<feature type="binding site" evidence="3">
    <location>
        <position position="205"/>
    </location>
    <ligand>
        <name>a divalent metal cation</name>
        <dbReference type="ChEBI" id="CHEBI:60240"/>
        <label>1</label>
    </ligand>
</feature>
<keyword evidence="2 4" id="KW-0378">Hydrolase</keyword>
<comment type="caution">
    <text evidence="4">The sequence shown here is derived from an EMBL/GenBank/DDBJ whole genome shotgun (WGS) entry which is preliminary data.</text>
</comment>
<dbReference type="AlphaFoldDB" id="A0A9D1E1I1"/>
<evidence type="ECO:0000313" key="4">
    <source>
        <dbReference type="EMBL" id="HIR62731.1"/>
    </source>
</evidence>
<protein>
    <submittedName>
        <fullName evidence="4">TatD family hydrolase</fullName>
    </submittedName>
</protein>
<dbReference type="InterPro" id="IPR001130">
    <property type="entry name" value="TatD-like"/>
</dbReference>
<dbReference type="PIRSF" id="PIRSF005902">
    <property type="entry name" value="DNase_TatD"/>
    <property type="match status" value="1"/>
</dbReference>
<dbReference type="EMBL" id="DVHI01000057">
    <property type="protein sequence ID" value="HIR62731.1"/>
    <property type="molecule type" value="Genomic_DNA"/>
</dbReference>
<evidence type="ECO:0000256" key="3">
    <source>
        <dbReference type="PIRSR" id="PIRSR005902-1"/>
    </source>
</evidence>
<accession>A0A9D1E1I1</accession>
<organism evidence="4 5">
    <name type="scientific">Candidatus Coprenecus avistercoris</name>
    <dbReference type="NCBI Taxonomy" id="2840730"/>
    <lineage>
        <taxon>Bacteria</taxon>
        <taxon>Pseudomonadati</taxon>
        <taxon>Bacteroidota</taxon>
        <taxon>Bacteroidia</taxon>
        <taxon>Bacteroidales</taxon>
        <taxon>Rikenellaceae</taxon>
        <taxon>Rikenellaceae incertae sedis</taxon>
        <taxon>Candidatus Coprenecus</taxon>
    </lineage>
</organism>
<sequence length="230" mass="25731">MIDTHSHLYDEAFRNDFPQALERAVAAGVEHLIFPGIDSSVHERMMECAAASGGRVSVAVGLHPTSVDDNWKRELDFVEARLAEGGWAAIGEIGLDRHWSDKYIREQVEVFRQQMLWAAEAHLPVIIHVRDAHDTVFGVLDGLAEAGVPMRGVFHAFSGSIETYRRIRTYGDFRIGIGGVVTYKNAGIAATVRDIPLEQIVLETDSPWLTPVPHRERGTNPPISGWWRRK</sequence>
<feature type="binding site" evidence="3">
    <location>
        <position position="128"/>
    </location>
    <ligand>
        <name>a divalent metal cation</name>
        <dbReference type="ChEBI" id="CHEBI:60240"/>
        <label>2</label>
    </ligand>
</feature>
<dbReference type="PROSITE" id="PS01091">
    <property type="entry name" value="TATD_3"/>
    <property type="match status" value="1"/>
</dbReference>
<feature type="binding site" evidence="3">
    <location>
        <position position="7"/>
    </location>
    <ligand>
        <name>a divalent metal cation</name>
        <dbReference type="ChEBI" id="CHEBI:60240"/>
        <label>1</label>
    </ligand>
</feature>
<dbReference type="PROSITE" id="PS01090">
    <property type="entry name" value="TATD_2"/>
    <property type="match status" value="1"/>
</dbReference>
<comment type="similarity">
    <text evidence="1">Belongs to the metallo-dependent hydrolases superfamily. TatD-type hydrolase family.</text>
</comment>
<dbReference type="CDD" id="cd01310">
    <property type="entry name" value="TatD_DNAse"/>
    <property type="match status" value="1"/>
</dbReference>
<evidence type="ECO:0000256" key="2">
    <source>
        <dbReference type="ARBA" id="ARBA00022801"/>
    </source>
</evidence>
<feature type="binding site" evidence="3">
    <location>
        <position position="5"/>
    </location>
    <ligand>
        <name>a divalent metal cation</name>
        <dbReference type="ChEBI" id="CHEBI:60240"/>
        <label>1</label>
    </ligand>
</feature>